<keyword evidence="2" id="KW-1133">Transmembrane helix</keyword>
<feature type="region of interest" description="Disordered" evidence="1">
    <location>
        <begin position="98"/>
        <end position="119"/>
    </location>
</feature>
<evidence type="ECO:0000313" key="4">
    <source>
        <dbReference type="Proteomes" id="UP001438008"/>
    </source>
</evidence>
<keyword evidence="2" id="KW-0472">Membrane</keyword>
<name>A0ABV1FFB1_9FIRM</name>
<dbReference type="RefSeq" id="WP_349163482.1">
    <property type="nucleotide sequence ID" value="NZ_JBBMFE010000001.1"/>
</dbReference>
<feature type="transmembrane region" description="Helical" evidence="2">
    <location>
        <begin position="25"/>
        <end position="46"/>
    </location>
</feature>
<dbReference type="Proteomes" id="UP001438008">
    <property type="component" value="Unassembled WGS sequence"/>
</dbReference>
<proteinExistence type="predicted"/>
<reference evidence="3 4" key="1">
    <citation type="submission" date="2024-03" db="EMBL/GenBank/DDBJ databases">
        <title>Human intestinal bacterial collection.</title>
        <authorList>
            <person name="Pauvert C."/>
            <person name="Hitch T.C.A."/>
            <person name="Clavel T."/>
        </authorList>
    </citation>
    <scope>NUCLEOTIDE SEQUENCE [LARGE SCALE GENOMIC DNA]</scope>
    <source>
        <strain evidence="3 4">CLA-AA-H132</strain>
    </source>
</reference>
<gene>
    <name evidence="3" type="ORF">WMO29_01705</name>
</gene>
<keyword evidence="2" id="KW-0812">Transmembrane</keyword>
<sequence length="119" mass="13720">MVIEMNKDIEKYQESVVWGLTVKQLLFSALSLLAGGGIVLLTYQTVGLTTAAYLAIPVAAPIALGGFYSYHGMSFYEVTRRRIRQLFFNRTLLYRSPERNETENRKKKKRQKKKRRGET</sequence>
<feature type="transmembrane region" description="Helical" evidence="2">
    <location>
        <begin position="52"/>
        <end position="76"/>
    </location>
</feature>
<keyword evidence="4" id="KW-1185">Reference proteome</keyword>
<evidence type="ECO:0000256" key="1">
    <source>
        <dbReference type="SAM" id="MobiDB-lite"/>
    </source>
</evidence>
<evidence type="ECO:0000256" key="2">
    <source>
        <dbReference type="SAM" id="Phobius"/>
    </source>
</evidence>
<accession>A0ABV1FFB1</accession>
<protein>
    <submittedName>
        <fullName evidence="3">PrgI family protein</fullName>
    </submittedName>
</protein>
<organism evidence="3 4">
    <name type="scientific">Laedolimicola intestinihominis</name>
    <dbReference type="NCBI Taxonomy" id="3133166"/>
    <lineage>
        <taxon>Bacteria</taxon>
        <taxon>Bacillati</taxon>
        <taxon>Bacillota</taxon>
        <taxon>Clostridia</taxon>
        <taxon>Lachnospirales</taxon>
        <taxon>Lachnospiraceae</taxon>
        <taxon>Laedolimicola</taxon>
    </lineage>
</organism>
<comment type="caution">
    <text evidence="3">The sequence shown here is derived from an EMBL/GenBank/DDBJ whole genome shotgun (WGS) entry which is preliminary data.</text>
</comment>
<dbReference type="InterPro" id="IPR024414">
    <property type="entry name" value="Uncharacterised_PrgI"/>
</dbReference>
<dbReference type="EMBL" id="JBBMFE010000001">
    <property type="protein sequence ID" value="MEQ2471218.1"/>
    <property type="molecule type" value="Genomic_DNA"/>
</dbReference>
<feature type="compositionally biased region" description="Basic residues" evidence="1">
    <location>
        <begin position="105"/>
        <end position="119"/>
    </location>
</feature>
<evidence type="ECO:0000313" key="3">
    <source>
        <dbReference type="EMBL" id="MEQ2471218.1"/>
    </source>
</evidence>
<dbReference type="Pfam" id="PF12666">
    <property type="entry name" value="PrgI"/>
    <property type="match status" value="1"/>
</dbReference>